<sequence>MFTRVKLCGEVQTIKNICARLCLINSCRVNSTKPRPFEDIPGPRSLPVIGTLYKYLPFIGEYNFKKLHNNGLLKKKQYGPLVREEIVPGQTVVWVFRPEDITEIFKAEVGLHPERRSHLALLKYRKDRSNIYNNGGLLPT</sequence>
<evidence type="ECO:0000256" key="2">
    <source>
        <dbReference type="ARBA" id="ARBA00010617"/>
    </source>
</evidence>
<evidence type="ECO:0000256" key="1">
    <source>
        <dbReference type="ARBA" id="ARBA00001971"/>
    </source>
</evidence>
<evidence type="ECO:0000256" key="5">
    <source>
        <dbReference type="ARBA" id="ARBA00023002"/>
    </source>
</evidence>
<dbReference type="Proteomes" id="UP001430953">
    <property type="component" value="Unassembled WGS sequence"/>
</dbReference>
<comment type="caution">
    <text evidence="8">The sequence shown here is derived from an EMBL/GenBank/DDBJ whole genome shotgun (WGS) entry which is preliminary data.</text>
</comment>
<dbReference type="AlphaFoldDB" id="A0AAW2GY07"/>
<proteinExistence type="inferred from homology"/>
<dbReference type="GO" id="GO:0020037">
    <property type="term" value="F:heme binding"/>
    <property type="evidence" value="ECO:0007669"/>
    <property type="project" value="InterPro"/>
</dbReference>
<evidence type="ECO:0000256" key="7">
    <source>
        <dbReference type="ARBA" id="ARBA00023033"/>
    </source>
</evidence>
<evidence type="ECO:0000313" key="9">
    <source>
        <dbReference type="Proteomes" id="UP001430953"/>
    </source>
</evidence>
<dbReference type="GO" id="GO:0016705">
    <property type="term" value="F:oxidoreductase activity, acting on paired donors, with incorporation or reduction of molecular oxygen"/>
    <property type="evidence" value="ECO:0007669"/>
    <property type="project" value="InterPro"/>
</dbReference>
<dbReference type="PANTHER" id="PTHR24279">
    <property type="entry name" value="CYTOCHROME P450"/>
    <property type="match status" value="1"/>
</dbReference>
<keyword evidence="3" id="KW-0349">Heme</keyword>
<comment type="cofactor">
    <cofactor evidence="1">
        <name>heme</name>
        <dbReference type="ChEBI" id="CHEBI:30413"/>
    </cofactor>
</comment>
<protein>
    <submittedName>
        <fullName evidence="8">Uncharacterized protein</fullName>
    </submittedName>
</protein>
<comment type="similarity">
    <text evidence="2">Belongs to the cytochrome P450 family.</text>
</comment>
<evidence type="ECO:0000256" key="6">
    <source>
        <dbReference type="ARBA" id="ARBA00023004"/>
    </source>
</evidence>
<keyword evidence="9" id="KW-1185">Reference proteome</keyword>
<dbReference type="PANTHER" id="PTHR24279:SF120">
    <property type="entry name" value="CYTOCHROME P450"/>
    <property type="match status" value="1"/>
</dbReference>
<dbReference type="Gene3D" id="1.10.630.10">
    <property type="entry name" value="Cytochrome P450"/>
    <property type="match status" value="1"/>
</dbReference>
<name>A0AAW2GY07_9HYME</name>
<dbReference type="InterPro" id="IPR050479">
    <property type="entry name" value="CYP11_CYP27_families"/>
</dbReference>
<gene>
    <name evidence="8" type="ORF">PUN28_000074</name>
</gene>
<evidence type="ECO:0000256" key="4">
    <source>
        <dbReference type="ARBA" id="ARBA00022723"/>
    </source>
</evidence>
<organism evidence="8 9">
    <name type="scientific">Cardiocondyla obscurior</name>
    <dbReference type="NCBI Taxonomy" id="286306"/>
    <lineage>
        <taxon>Eukaryota</taxon>
        <taxon>Metazoa</taxon>
        <taxon>Ecdysozoa</taxon>
        <taxon>Arthropoda</taxon>
        <taxon>Hexapoda</taxon>
        <taxon>Insecta</taxon>
        <taxon>Pterygota</taxon>
        <taxon>Neoptera</taxon>
        <taxon>Endopterygota</taxon>
        <taxon>Hymenoptera</taxon>
        <taxon>Apocrita</taxon>
        <taxon>Aculeata</taxon>
        <taxon>Formicoidea</taxon>
        <taxon>Formicidae</taxon>
        <taxon>Myrmicinae</taxon>
        <taxon>Cardiocondyla</taxon>
    </lineage>
</organism>
<reference evidence="8 9" key="1">
    <citation type="submission" date="2023-03" db="EMBL/GenBank/DDBJ databases">
        <title>High recombination rates correlate with genetic variation in Cardiocondyla obscurior ants.</title>
        <authorList>
            <person name="Errbii M."/>
        </authorList>
    </citation>
    <scope>NUCLEOTIDE SEQUENCE [LARGE SCALE GENOMIC DNA]</scope>
    <source>
        <strain evidence="8">Alpha-2009</strain>
        <tissue evidence="8">Whole body</tissue>
    </source>
</reference>
<dbReference type="EMBL" id="JADYXP020000001">
    <property type="protein sequence ID" value="KAL0132046.1"/>
    <property type="molecule type" value="Genomic_DNA"/>
</dbReference>
<evidence type="ECO:0000256" key="3">
    <source>
        <dbReference type="ARBA" id="ARBA00022617"/>
    </source>
</evidence>
<keyword evidence="5" id="KW-0560">Oxidoreductase</keyword>
<evidence type="ECO:0000313" key="8">
    <source>
        <dbReference type="EMBL" id="KAL0132046.1"/>
    </source>
</evidence>
<dbReference type="GO" id="GO:0005506">
    <property type="term" value="F:iron ion binding"/>
    <property type="evidence" value="ECO:0007669"/>
    <property type="project" value="InterPro"/>
</dbReference>
<dbReference type="InterPro" id="IPR036396">
    <property type="entry name" value="Cyt_P450_sf"/>
</dbReference>
<keyword evidence="4" id="KW-0479">Metal-binding</keyword>
<dbReference type="GO" id="GO:0004497">
    <property type="term" value="F:monooxygenase activity"/>
    <property type="evidence" value="ECO:0007669"/>
    <property type="project" value="UniProtKB-KW"/>
</dbReference>
<keyword evidence="7" id="KW-0503">Monooxygenase</keyword>
<accession>A0AAW2GY07</accession>
<keyword evidence="6" id="KW-0408">Iron</keyword>
<dbReference type="SUPFAM" id="SSF48264">
    <property type="entry name" value="Cytochrome P450"/>
    <property type="match status" value="1"/>
</dbReference>